<dbReference type="Pfam" id="PF00171">
    <property type="entry name" value="Aldedh"/>
    <property type="match status" value="1"/>
</dbReference>
<dbReference type="GO" id="GO:0004029">
    <property type="term" value="F:aldehyde dehydrogenase (NAD+) activity"/>
    <property type="evidence" value="ECO:0007669"/>
    <property type="project" value="TreeGrafter"/>
</dbReference>
<proteinExistence type="inferred from homology"/>
<dbReference type="InterPro" id="IPR012394">
    <property type="entry name" value="Aldehyde_DH_NAD(P)"/>
</dbReference>
<sequence>MSTGHDLKFLIPLLFQSQFESVAHETSHTVNEINTAISNLKCWTAPEKVTRFLLQAADAAYIQPEPLGVVLIIGAWNFPVQLLLAPVVGALAAGNTVFLKPSELAPATEKLFLELFPKYIKENVVKVVKADKDETG</sequence>
<dbReference type="Gene3D" id="3.40.605.10">
    <property type="entry name" value="Aldehyde Dehydrogenase, Chain A, domain 1"/>
    <property type="match status" value="1"/>
</dbReference>
<dbReference type="InterPro" id="IPR016161">
    <property type="entry name" value="Ald_DH/histidinol_DH"/>
</dbReference>
<name>A0A1I7SNU4_BURXY</name>
<dbReference type="GO" id="GO:0005737">
    <property type="term" value="C:cytoplasm"/>
    <property type="evidence" value="ECO:0007669"/>
    <property type="project" value="TreeGrafter"/>
</dbReference>
<dbReference type="InterPro" id="IPR016162">
    <property type="entry name" value="Ald_DH_N"/>
</dbReference>
<protein>
    <submittedName>
        <fullName evidence="5">Aldedh domain-containing protein</fullName>
    </submittedName>
</protein>
<dbReference type="AlphaFoldDB" id="A0A1I7SNU4"/>
<feature type="domain" description="Aldehyde dehydrogenase" evidence="3">
    <location>
        <begin position="26"/>
        <end position="136"/>
    </location>
</feature>
<reference evidence="5" key="1">
    <citation type="submission" date="2016-11" db="UniProtKB">
        <authorList>
            <consortium name="WormBaseParasite"/>
        </authorList>
    </citation>
    <scope>IDENTIFICATION</scope>
</reference>
<evidence type="ECO:0000313" key="5">
    <source>
        <dbReference type="WBParaSite" id="BXY_1473400.1"/>
    </source>
</evidence>
<dbReference type="SUPFAM" id="SSF53720">
    <property type="entry name" value="ALDH-like"/>
    <property type="match status" value="1"/>
</dbReference>
<dbReference type="WBParaSite" id="BXY_1473400.1">
    <property type="protein sequence ID" value="BXY_1473400.1"/>
    <property type="gene ID" value="BXY_1473400"/>
</dbReference>
<dbReference type="GO" id="GO:0006081">
    <property type="term" value="P:aldehyde metabolic process"/>
    <property type="evidence" value="ECO:0007669"/>
    <property type="project" value="InterPro"/>
</dbReference>
<dbReference type="InterPro" id="IPR015590">
    <property type="entry name" value="Aldehyde_DH_dom"/>
</dbReference>
<dbReference type="PANTHER" id="PTHR43570:SF16">
    <property type="entry name" value="ALDEHYDE DEHYDROGENASE TYPE III, ISOFORM Q"/>
    <property type="match status" value="1"/>
</dbReference>
<dbReference type="Proteomes" id="UP000095284">
    <property type="component" value="Unplaced"/>
</dbReference>
<dbReference type="PANTHER" id="PTHR43570">
    <property type="entry name" value="ALDEHYDE DEHYDROGENASE"/>
    <property type="match status" value="1"/>
</dbReference>
<keyword evidence="2" id="KW-0560">Oxidoreductase</keyword>
<evidence type="ECO:0000256" key="2">
    <source>
        <dbReference type="ARBA" id="ARBA00023002"/>
    </source>
</evidence>
<organism evidence="4 5">
    <name type="scientific">Bursaphelenchus xylophilus</name>
    <name type="common">Pinewood nematode worm</name>
    <name type="synonym">Aphelenchoides xylophilus</name>
    <dbReference type="NCBI Taxonomy" id="6326"/>
    <lineage>
        <taxon>Eukaryota</taxon>
        <taxon>Metazoa</taxon>
        <taxon>Ecdysozoa</taxon>
        <taxon>Nematoda</taxon>
        <taxon>Chromadorea</taxon>
        <taxon>Rhabditida</taxon>
        <taxon>Tylenchina</taxon>
        <taxon>Tylenchomorpha</taxon>
        <taxon>Aphelenchoidea</taxon>
        <taxon>Aphelenchoididae</taxon>
        <taxon>Bursaphelenchus</taxon>
    </lineage>
</organism>
<evidence type="ECO:0000259" key="3">
    <source>
        <dbReference type="Pfam" id="PF00171"/>
    </source>
</evidence>
<accession>A0A1I7SNU4</accession>
<evidence type="ECO:0000313" key="4">
    <source>
        <dbReference type="Proteomes" id="UP000095284"/>
    </source>
</evidence>
<evidence type="ECO:0000256" key="1">
    <source>
        <dbReference type="ARBA" id="ARBA00009986"/>
    </source>
</evidence>
<comment type="similarity">
    <text evidence="1">Belongs to the aldehyde dehydrogenase family.</text>
</comment>